<comment type="caution">
    <text evidence="1">The sequence shown here is derived from an EMBL/GenBank/DDBJ whole genome shotgun (WGS) entry which is preliminary data.</text>
</comment>
<protein>
    <submittedName>
        <fullName evidence="1">Uncharacterized protein</fullName>
    </submittedName>
</protein>
<dbReference type="Proteomes" id="UP000326458">
    <property type="component" value="Unassembled WGS sequence"/>
</dbReference>
<evidence type="ECO:0000313" key="1">
    <source>
        <dbReference type="EMBL" id="KAB0349859.1"/>
    </source>
</evidence>
<dbReference type="AlphaFoldDB" id="A0A5N3VKN0"/>
<reference evidence="1 2" key="1">
    <citation type="submission" date="2019-06" db="EMBL/GenBank/DDBJ databases">
        <title>Discovery of a novel chromosome fission-fusion reversal in muntjac.</title>
        <authorList>
            <person name="Mudd A.B."/>
            <person name="Bredeson J.V."/>
            <person name="Baum R."/>
            <person name="Hockemeyer D."/>
            <person name="Rokhsar D.S."/>
        </authorList>
    </citation>
    <scope>NUCLEOTIDE SEQUENCE [LARGE SCALE GENOMIC DNA]</scope>
    <source>
        <strain evidence="1">UTSW_UCB_Mm</strain>
        <tissue evidence="1">Fibroblast cell line</tissue>
    </source>
</reference>
<evidence type="ECO:0000313" key="2">
    <source>
        <dbReference type="Proteomes" id="UP000326458"/>
    </source>
</evidence>
<keyword evidence="2" id="KW-1185">Reference proteome</keyword>
<gene>
    <name evidence="1" type="ORF">FD754_014716</name>
</gene>
<name>A0A5N3VKN0_MUNMU</name>
<sequence length="80" mass="9639">MQLDIILLSEGSQTEKDKYLDKKKPMELKMDQALLLIHNELPRTNLTVYWNFNRCYHSASKLRAQLYHLQRRHFHGQRSV</sequence>
<proteinExistence type="predicted"/>
<dbReference type="EMBL" id="VCEA01000002">
    <property type="protein sequence ID" value="KAB0349859.1"/>
    <property type="molecule type" value="Genomic_DNA"/>
</dbReference>
<organism evidence="1 2">
    <name type="scientific">Muntiacus muntjak</name>
    <name type="common">Barking deer</name>
    <name type="synonym">Indian muntjac</name>
    <dbReference type="NCBI Taxonomy" id="9888"/>
    <lineage>
        <taxon>Eukaryota</taxon>
        <taxon>Metazoa</taxon>
        <taxon>Chordata</taxon>
        <taxon>Craniata</taxon>
        <taxon>Vertebrata</taxon>
        <taxon>Euteleostomi</taxon>
        <taxon>Mammalia</taxon>
        <taxon>Eutheria</taxon>
        <taxon>Laurasiatheria</taxon>
        <taxon>Artiodactyla</taxon>
        <taxon>Ruminantia</taxon>
        <taxon>Pecora</taxon>
        <taxon>Cervidae</taxon>
        <taxon>Muntiacinae</taxon>
        <taxon>Muntiacus</taxon>
    </lineage>
</organism>
<accession>A0A5N3VKN0</accession>